<comment type="subcellular location">
    <subcellularLocation>
        <location evidence="4">Cytoplasm</location>
    </subcellularLocation>
</comment>
<feature type="domain" description="N-end aminoacyl transferase N-terminal" evidence="5">
    <location>
        <begin position="18"/>
        <end position="87"/>
    </location>
</feature>
<evidence type="ECO:0000256" key="3">
    <source>
        <dbReference type="ARBA" id="ARBA00023315"/>
    </source>
</evidence>
<keyword evidence="2 4" id="KW-0808">Transferase</keyword>
<dbReference type="HAMAP" id="MF_00689">
    <property type="entry name" value="Bpt"/>
    <property type="match status" value="1"/>
</dbReference>
<comment type="catalytic activity">
    <reaction evidence="4">
        <text>N-terminal L-glutamyl-[protein] + L-leucyl-tRNA(Leu) = N-terminal L-leucyl-L-glutamyl-[protein] + tRNA(Leu) + H(+)</text>
        <dbReference type="Rhea" id="RHEA:50412"/>
        <dbReference type="Rhea" id="RHEA-COMP:9613"/>
        <dbReference type="Rhea" id="RHEA-COMP:9622"/>
        <dbReference type="Rhea" id="RHEA-COMP:12664"/>
        <dbReference type="Rhea" id="RHEA-COMP:12668"/>
        <dbReference type="ChEBI" id="CHEBI:15378"/>
        <dbReference type="ChEBI" id="CHEBI:64721"/>
        <dbReference type="ChEBI" id="CHEBI:78442"/>
        <dbReference type="ChEBI" id="CHEBI:78494"/>
        <dbReference type="ChEBI" id="CHEBI:133041"/>
        <dbReference type="EC" id="2.3.2.29"/>
    </reaction>
</comment>
<dbReference type="NCBIfam" id="NF002343">
    <property type="entry name" value="PRK01305.1-4"/>
    <property type="match status" value="1"/>
</dbReference>
<organism evidence="7 8">
    <name type="scientific">Candidatus Phaeomarinibacter ectocarpi</name>
    <dbReference type="NCBI Taxonomy" id="1458461"/>
    <lineage>
        <taxon>Bacteria</taxon>
        <taxon>Pseudomonadati</taxon>
        <taxon>Pseudomonadota</taxon>
        <taxon>Alphaproteobacteria</taxon>
        <taxon>Hyphomicrobiales</taxon>
        <taxon>Parvibaculaceae</taxon>
        <taxon>Candidatus Phaeomarinibacter</taxon>
    </lineage>
</organism>
<dbReference type="GO" id="GO:0071596">
    <property type="term" value="P:ubiquitin-dependent protein catabolic process via the N-end rule pathway"/>
    <property type="evidence" value="ECO:0007669"/>
    <property type="project" value="InterPro"/>
</dbReference>
<dbReference type="InterPro" id="IPR016181">
    <property type="entry name" value="Acyl_CoA_acyltransferase"/>
</dbReference>
<accession>X5MF61</accession>
<dbReference type="InterPro" id="IPR007472">
    <property type="entry name" value="N-end_Aminoacyl_Trfase_C"/>
</dbReference>
<dbReference type="Pfam" id="PF04376">
    <property type="entry name" value="ATE_N"/>
    <property type="match status" value="1"/>
</dbReference>
<dbReference type="STRING" id="1458461.BN1012_Phect3165"/>
<dbReference type="KEGG" id="pect:BN1012_Phect3165"/>
<comment type="catalytic activity">
    <reaction evidence="4">
        <text>N-terminal L-aspartyl-[protein] + L-leucyl-tRNA(Leu) = N-terminal L-leucyl-L-aspartyl-[protein] + tRNA(Leu) + H(+)</text>
        <dbReference type="Rhea" id="RHEA:50420"/>
        <dbReference type="Rhea" id="RHEA-COMP:9613"/>
        <dbReference type="Rhea" id="RHEA-COMP:9622"/>
        <dbReference type="Rhea" id="RHEA-COMP:12669"/>
        <dbReference type="Rhea" id="RHEA-COMP:12674"/>
        <dbReference type="ChEBI" id="CHEBI:15378"/>
        <dbReference type="ChEBI" id="CHEBI:64720"/>
        <dbReference type="ChEBI" id="CHEBI:78442"/>
        <dbReference type="ChEBI" id="CHEBI:78494"/>
        <dbReference type="ChEBI" id="CHEBI:133042"/>
        <dbReference type="EC" id="2.3.2.29"/>
    </reaction>
</comment>
<evidence type="ECO:0000256" key="4">
    <source>
        <dbReference type="HAMAP-Rule" id="MF_00689"/>
    </source>
</evidence>
<dbReference type="PATRIC" id="fig|1458461.3.peg.3171"/>
<comment type="similarity">
    <text evidence="4">Belongs to the R-transferase family. Bpt subfamily.</text>
</comment>
<dbReference type="Proteomes" id="UP000032160">
    <property type="component" value="Chromosome I"/>
</dbReference>
<comment type="function">
    <text evidence="4">Functions in the N-end rule pathway of protein degradation where it conjugates Leu from its aminoacyl-tRNA to the N-termini of proteins containing an N-terminal aspartate or glutamate.</text>
</comment>
<dbReference type="InterPro" id="IPR030700">
    <property type="entry name" value="N-end_Aminoacyl_Trfase"/>
</dbReference>
<dbReference type="PANTHER" id="PTHR21367">
    <property type="entry name" value="ARGININE-TRNA-PROTEIN TRANSFERASE 1"/>
    <property type="match status" value="1"/>
</dbReference>
<protein>
    <recommendedName>
        <fullName evidence="4">Aspartate/glutamate leucyltransferase</fullName>
        <ecNumber evidence="4">2.3.2.29</ecNumber>
    </recommendedName>
</protein>
<dbReference type="InterPro" id="IPR017138">
    <property type="entry name" value="Asp_Glu_LeuTrfase"/>
</dbReference>
<reference evidence="7 8" key="1">
    <citation type="journal article" date="2014" name="Front. Genet.">
        <title>Genome and metabolic network of "Candidatus Phaeomarinobacter ectocarpi" Ec32, a new candidate genus of Alphaproteobacteria frequently associated with brown algae.</title>
        <authorList>
            <person name="Dittami S.M."/>
            <person name="Barbeyron T."/>
            <person name="Boyen C."/>
            <person name="Cambefort J."/>
            <person name="Collet G."/>
            <person name="Delage L."/>
            <person name="Gobet A."/>
            <person name="Groisillier A."/>
            <person name="Leblanc C."/>
            <person name="Michel G."/>
            <person name="Scornet D."/>
            <person name="Siegel A."/>
            <person name="Tapia J.E."/>
            <person name="Tonon T."/>
        </authorList>
    </citation>
    <scope>NUCLEOTIDE SEQUENCE [LARGE SCALE GENOMIC DNA]</scope>
    <source>
        <strain evidence="7 8">Ec32</strain>
    </source>
</reference>
<name>X5MF61_9HYPH</name>
<dbReference type="GO" id="GO:0005737">
    <property type="term" value="C:cytoplasm"/>
    <property type="evidence" value="ECO:0007669"/>
    <property type="project" value="UniProtKB-SubCell"/>
</dbReference>
<dbReference type="GO" id="GO:0008914">
    <property type="term" value="F:leucyl-tRNA--protein transferase activity"/>
    <property type="evidence" value="ECO:0007669"/>
    <property type="project" value="UniProtKB-UniRule"/>
</dbReference>
<dbReference type="EMBL" id="HG966617">
    <property type="protein sequence ID" value="CDO61377.1"/>
    <property type="molecule type" value="Genomic_DNA"/>
</dbReference>
<dbReference type="AlphaFoldDB" id="X5MF61"/>
<sequence>MTHPGKTAPRFYLTAEAPCPYLEGKLERKVFTHLLDVDANTINSMLTGAGFRRSQTIAYKPACDGCSACVSVRIPVDIFTPSTSQRRIIKKNTDLERVPREPIATEPQFELLHTYLQDRHANGGMSDMDEDDFSAMVEETTVDTLIFEYWTRSDPADDTLEPLGRQKLVGASVTDVIDDGLSMVYSFFDPSESARSLGSYMILDHVKKAREMGLPYVYLGYWIDDCRKMAYKAKYQPLEALTMDGWAPLEPPSDTGSNA</sequence>
<keyword evidence="1 4" id="KW-0963">Cytoplasm</keyword>
<dbReference type="RefSeq" id="WP_043949184.1">
    <property type="nucleotide sequence ID" value="NZ_HG966617.1"/>
</dbReference>
<dbReference type="SUPFAM" id="SSF55729">
    <property type="entry name" value="Acyl-CoA N-acyltransferases (Nat)"/>
    <property type="match status" value="1"/>
</dbReference>
<dbReference type="NCBIfam" id="NF002346">
    <property type="entry name" value="PRK01305.2-3"/>
    <property type="match status" value="1"/>
</dbReference>
<proteinExistence type="inferred from homology"/>
<dbReference type="GO" id="GO:0004057">
    <property type="term" value="F:arginyl-tRNA--protein transferase activity"/>
    <property type="evidence" value="ECO:0007669"/>
    <property type="project" value="InterPro"/>
</dbReference>
<evidence type="ECO:0000259" key="6">
    <source>
        <dbReference type="Pfam" id="PF04377"/>
    </source>
</evidence>
<dbReference type="OrthoDB" id="9782022at2"/>
<dbReference type="EC" id="2.3.2.29" evidence="4"/>
<keyword evidence="3 4" id="KW-0012">Acyltransferase</keyword>
<dbReference type="NCBIfam" id="NF002341">
    <property type="entry name" value="PRK01305.1-1"/>
    <property type="match status" value="1"/>
</dbReference>
<dbReference type="PANTHER" id="PTHR21367:SF1">
    <property type="entry name" value="ARGINYL-TRNA--PROTEIN TRANSFERASE 1"/>
    <property type="match status" value="1"/>
</dbReference>
<evidence type="ECO:0000313" key="8">
    <source>
        <dbReference type="Proteomes" id="UP000032160"/>
    </source>
</evidence>
<evidence type="ECO:0000256" key="1">
    <source>
        <dbReference type="ARBA" id="ARBA00022490"/>
    </source>
</evidence>
<gene>
    <name evidence="4" type="primary">bpt</name>
    <name evidence="7" type="ORF">BN1012_Phect3165</name>
</gene>
<evidence type="ECO:0000313" key="7">
    <source>
        <dbReference type="EMBL" id="CDO61377.1"/>
    </source>
</evidence>
<dbReference type="HOGENOM" id="CLU_077607_1_0_5"/>
<dbReference type="PIRSF" id="PIRSF037208">
    <property type="entry name" value="ATE_pro_prd"/>
    <property type="match status" value="1"/>
</dbReference>
<feature type="domain" description="N-end rule aminoacyl transferase C-terminal" evidence="6">
    <location>
        <begin position="108"/>
        <end position="241"/>
    </location>
</feature>
<keyword evidence="8" id="KW-1185">Reference proteome</keyword>
<dbReference type="NCBIfam" id="NF002342">
    <property type="entry name" value="PRK01305.1-3"/>
    <property type="match status" value="1"/>
</dbReference>
<evidence type="ECO:0000256" key="2">
    <source>
        <dbReference type="ARBA" id="ARBA00022679"/>
    </source>
</evidence>
<dbReference type="Pfam" id="PF04377">
    <property type="entry name" value="ATE_C"/>
    <property type="match status" value="1"/>
</dbReference>
<evidence type="ECO:0000259" key="5">
    <source>
        <dbReference type="Pfam" id="PF04376"/>
    </source>
</evidence>
<dbReference type="InterPro" id="IPR007471">
    <property type="entry name" value="N-end_Aminoacyl_Trfase_N"/>
</dbReference>